<reference evidence="9 10" key="1">
    <citation type="submission" date="2007-03" db="EMBL/GenBank/DDBJ databases">
        <authorList>
            <person name="Stal L."/>
            <person name="Ferriera S."/>
            <person name="Johnson J."/>
            <person name="Kravitz S."/>
            <person name="Beeson K."/>
            <person name="Sutton G."/>
            <person name="Rogers Y.-H."/>
            <person name="Friedman R."/>
            <person name="Frazier M."/>
            <person name="Venter J.C."/>
        </authorList>
    </citation>
    <scope>NUCLEOTIDE SEQUENCE [LARGE SCALE GENOMIC DNA]</scope>
    <source>
        <strain evidence="9 10">CCY0110</strain>
    </source>
</reference>
<dbReference type="GO" id="GO:0015031">
    <property type="term" value="P:protein transport"/>
    <property type="evidence" value="ECO:0007669"/>
    <property type="project" value="UniProtKB-KW"/>
</dbReference>
<dbReference type="InterPro" id="IPR003400">
    <property type="entry name" value="ExbD"/>
</dbReference>
<evidence type="ECO:0000256" key="3">
    <source>
        <dbReference type="ARBA" id="ARBA00022475"/>
    </source>
</evidence>
<evidence type="ECO:0000256" key="6">
    <source>
        <dbReference type="ARBA" id="ARBA00023136"/>
    </source>
</evidence>
<gene>
    <name evidence="9" type="ORF">CY0110_12272</name>
</gene>
<keyword evidence="6 8" id="KW-0472">Membrane</keyword>
<dbReference type="OrthoDB" id="424972at2"/>
<keyword evidence="3" id="KW-1003">Cell membrane</keyword>
<keyword evidence="7" id="KW-0653">Protein transport</keyword>
<name>A3IVU9_9CHRO</name>
<comment type="subcellular location">
    <subcellularLocation>
        <location evidence="1">Cell membrane</location>
        <topology evidence="1">Single-pass membrane protein</topology>
    </subcellularLocation>
    <subcellularLocation>
        <location evidence="7">Cell membrane</location>
        <topology evidence="7">Single-pass type II membrane protein</topology>
    </subcellularLocation>
</comment>
<dbReference type="Proteomes" id="UP000003781">
    <property type="component" value="Unassembled WGS sequence"/>
</dbReference>
<dbReference type="GO" id="GO:0005886">
    <property type="term" value="C:plasma membrane"/>
    <property type="evidence" value="ECO:0007669"/>
    <property type="project" value="UniProtKB-SubCell"/>
</dbReference>
<evidence type="ECO:0000313" key="9">
    <source>
        <dbReference type="EMBL" id="EAZ89410.1"/>
    </source>
</evidence>
<dbReference type="GO" id="GO:0022857">
    <property type="term" value="F:transmembrane transporter activity"/>
    <property type="evidence" value="ECO:0007669"/>
    <property type="project" value="InterPro"/>
</dbReference>
<keyword evidence="10" id="KW-1185">Reference proteome</keyword>
<protein>
    <recommendedName>
        <fullName evidence="11">Biopolymer transport protein ExbD/TolR</fullName>
    </recommendedName>
</protein>
<comment type="similarity">
    <text evidence="2 7">Belongs to the ExbD/TolR family.</text>
</comment>
<sequence>MKFKKQYFSSVPEVNLVPMIDVLMSVLLFFIITSMTLTSQILGNIEIPGIQADSETEKQENNKPTLIIGIDKEKKLFIREQMVNEEELLQKISAFLEEKPSGEVIIKADQNLSYQDISQFLNKLSEISDQQVFLAIDQEN</sequence>
<keyword evidence="7" id="KW-0813">Transport</keyword>
<keyword evidence="5 8" id="KW-1133">Transmembrane helix</keyword>
<dbReference type="PANTHER" id="PTHR30558:SF3">
    <property type="entry name" value="BIOPOLYMER TRANSPORT PROTEIN EXBD-RELATED"/>
    <property type="match status" value="1"/>
</dbReference>
<evidence type="ECO:0008006" key="11">
    <source>
        <dbReference type="Google" id="ProtNLM"/>
    </source>
</evidence>
<evidence type="ECO:0000256" key="2">
    <source>
        <dbReference type="ARBA" id="ARBA00005811"/>
    </source>
</evidence>
<organism evidence="9 10">
    <name type="scientific">Crocosphaera chwakensis CCY0110</name>
    <dbReference type="NCBI Taxonomy" id="391612"/>
    <lineage>
        <taxon>Bacteria</taxon>
        <taxon>Bacillati</taxon>
        <taxon>Cyanobacteriota</taxon>
        <taxon>Cyanophyceae</taxon>
        <taxon>Oscillatoriophycideae</taxon>
        <taxon>Chroococcales</taxon>
        <taxon>Aphanothecaceae</taxon>
        <taxon>Crocosphaera</taxon>
        <taxon>Crocosphaera chwakensis</taxon>
    </lineage>
</organism>
<evidence type="ECO:0000256" key="8">
    <source>
        <dbReference type="SAM" id="Phobius"/>
    </source>
</evidence>
<evidence type="ECO:0000256" key="1">
    <source>
        <dbReference type="ARBA" id="ARBA00004162"/>
    </source>
</evidence>
<evidence type="ECO:0000256" key="7">
    <source>
        <dbReference type="RuleBase" id="RU003879"/>
    </source>
</evidence>
<evidence type="ECO:0000313" key="10">
    <source>
        <dbReference type="Proteomes" id="UP000003781"/>
    </source>
</evidence>
<comment type="caution">
    <text evidence="9">The sequence shown here is derived from an EMBL/GenBank/DDBJ whole genome shotgun (WGS) entry which is preliminary data.</text>
</comment>
<proteinExistence type="inferred from homology"/>
<dbReference type="AlphaFoldDB" id="A3IVU9"/>
<keyword evidence="4 7" id="KW-0812">Transmembrane</keyword>
<dbReference type="eggNOG" id="COG0848">
    <property type="taxonomic scope" value="Bacteria"/>
</dbReference>
<evidence type="ECO:0000256" key="4">
    <source>
        <dbReference type="ARBA" id="ARBA00022692"/>
    </source>
</evidence>
<dbReference type="RefSeq" id="WP_008277509.1">
    <property type="nucleotide sequence ID" value="NZ_AAXW01000045.1"/>
</dbReference>
<dbReference type="PANTHER" id="PTHR30558">
    <property type="entry name" value="EXBD MEMBRANE COMPONENT OF PMF-DRIVEN MACROMOLECULE IMPORT SYSTEM"/>
    <property type="match status" value="1"/>
</dbReference>
<evidence type="ECO:0000256" key="5">
    <source>
        <dbReference type="ARBA" id="ARBA00022989"/>
    </source>
</evidence>
<accession>A3IVU9</accession>
<dbReference type="EMBL" id="AAXW01000045">
    <property type="protein sequence ID" value="EAZ89410.1"/>
    <property type="molecule type" value="Genomic_DNA"/>
</dbReference>
<feature type="transmembrane region" description="Helical" evidence="8">
    <location>
        <begin position="16"/>
        <end position="37"/>
    </location>
</feature>
<dbReference type="Pfam" id="PF02472">
    <property type="entry name" value="ExbD"/>
    <property type="match status" value="1"/>
</dbReference>
<dbReference type="Gene3D" id="3.30.420.270">
    <property type="match status" value="1"/>
</dbReference>